<evidence type="ECO:0000256" key="3">
    <source>
        <dbReference type="ARBA" id="ARBA00022801"/>
    </source>
</evidence>
<dbReference type="EMBL" id="WOSY01000019">
    <property type="protein sequence ID" value="NHN89817.1"/>
    <property type="molecule type" value="Genomic_DNA"/>
</dbReference>
<evidence type="ECO:0000256" key="5">
    <source>
        <dbReference type="ARBA" id="ARBA00023049"/>
    </source>
</evidence>
<dbReference type="InterPro" id="IPR028090">
    <property type="entry name" value="JAB_dom_prok"/>
</dbReference>
<keyword evidence="8" id="KW-1185">Reference proteome</keyword>
<evidence type="ECO:0000256" key="4">
    <source>
        <dbReference type="ARBA" id="ARBA00022833"/>
    </source>
</evidence>
<keyword evidence="4" id="KW-0862">Zinc</keyword>
<proteinExistence type="predicted"/>
<keyword evidence="5" id="KW-0482">Metalloprotease</keyword>
<evidence type="ECO:0000256" key="1">
    <source>
        <dbReference type="ARBA" id="ARBA00022670"/>
    </source>
</evidence>
<comment type="caution">
    <text evidence="7">The sequence shown here is derived from an EMBL/GenBank/DDBJ whole genome shotgun (WGS) entry which is preliminary data.</text>
</comment>
<evidence type="ECO:0000313" key="8">
    <source>
        <dbReference type="Proteomes" id="UP000631653"/>
    </source>
</evidence>
<evidence type="ECO:0000313" key="7">
    <source>
        <dbReference type="EMBL" id="NHN89817.1"/>
    </source>
</evidence>
<keyword evidence="1" id="KW-0645">Protease</keyword>
<keyword evidence="3" id="KW-0378">Hydrolase</keyword>
<gene>
    <name evidence="7" type="ORF">GOB81_14500</name>
</gene>
<keyword evidence="2" id="KW-0479">Metal-binding</keyword>
<evidence type="ECO:0000259" key="6">
    <source>
        <dbReference type="Pfam" id="PF14464"/>
    </source>
</evidence>
<protein>
    <recommendedName>
        <fullName evidence="6">JAB domain-containing protein</fullName>
    </recommendedName>
</protein>
<evidence type="ECO:0000256" key="2">
    <source>
        <dbReference type="ARBA" id="ARBA00022723"/>
    </source>
</evidence>
<sequence length="212" mass="23891">MKPQHLSAALSEEIRMRLLLSPNVAQRLAKVLRQRGSTETGGILMGEHVAHDEFRIVNFSVQRSKGTFASFLRMPRLHLRQLERFFKQTEHDYMKYNYLGEWHSHPSFGVTPSFPDLHAMHTLVDDASTGATFAILMIVRLDQDTTLNAGTYLFMPGDAGHHPVPLMLEAEDVTPPATDRGMIARFFQASEHKGAVIRLISNPEIRATIDAD</sequence>
<name>A0ABX0K3N3_9PROT</name>
<accession>A0ABX0K3N3</accession>
<dbReference type="Proteomes" id="UP000631653">
    <property type="component" value="Unassembled WGS sequence"/>
</dbReference>
<dbReference type="SUPFAM" id="SSF102712">
    <property type="entry name" value="JAB1/MPN domain"/>
    <property type="match status" value="1"/>
</dbReference>
<feature type="domain" description="JAB" evidence="6">
    <location>
        <begin position="24"/>
        <end position="138"/>
    </location>
</feature>
<dbReference type="Gene3D" id="3.40.140.10">
    <property type="entry name" value="Cytidine Deaminase, domain 2"/>
    <property type="match status" value="1"/>
</dbReference>
<reference evidence="7 8" key="1">
    <citation type="journal article" date="2020" name="Int. J. Syst. Evol. Microbiol.">
        <title>Novel acetic acid bacteria from cider fermentations: Acetobacter conturbans sp. nov. and Acetobacter fallax sp. nov.</title>
        <authorList>
            <person name="Sombolestani A.S."/>
            <person name="Cleenwerck I."/>
            <person name="Cnockaert M."/>
            <person name="Borremans W."/>
            <person name="Wieme A.D."/>
            <person name="De Vuyst L."/>
            <person name="Vandamme P."/>
        </authorList>
    </citation>
    <scope>NUCLEOTIDE SEQUENCE [LARGE SCALE GENOMIC DNA]</scope>
    <source>
        <strain evidence="7 8">LMG 1627</strain>
    </source>
</reference>
<organism evidence="7 8">
    <name type="scientific">Acetobacter conturbans</name>
    <dbReference type="NCBI Taxonomy" id="1737472"/>
    <lineage>
        <taxon>Bacteria</taxon>
        <taxon>Pseudomonadati</taxon>
        <taxon>Pseudomonadota</taxon>
        <taxon>Alphaproteobacteria</taxon>
        <taxon>Acetobacterales</taxon>
        <taxon>Acetobacteraceae</taxon>
        <taxon>Acetobacter</taxon>
    </lineage>
</organism>
<dbReference type="Pfam" id="PF14464">
    <property type="entry name" value="Prok-JAB"/>
    <property type="match status" value="1"/>
</dbReference>